<feature type="signal peptide" evidence="2">
    <location>
        <begin position="1"/>
        <end position="28"/>
    </location>
</feature>
<evidence type="ECO:0000256" key="1">
    <source>
        <dbReference type="SAM" id="MobiDB-lite"/>
    </source>
</evidence>
<name>A9INZ5_BORPD</name>
<feature type="region of interest" description="Disordered" evidence="1">
    <location>
        <begin position="168"/>
        <end position="198"/>
    </location>
</feature>
<evidence type="ECO:0000256" key="2">
    <source>
        <dbReference type="SAM" id="SignalP"/>
    </source>
</evidence>
<gene>
    <name evidence="3" type="ordered locus">Bpet2545</name>
</gene>
<reference evidence="3 4" key="1">
    <citation type="journal article" date="2008" name="BMC Genomics">
        <title>The missing link: Bordetella petrii is endowed with both the metabolic versatility of environmental bacteria and virulence traits of pathogenic Bordetellae.</title>
        <authorList>
            <person name="Gross R."/>
            <person name="Guzman C.A."/>
            <person name="Sebaihia M."/>
            <person name="Martins Dos Santos V.A."/>
            <person name="Pieper D.H."/>
            <person name="Koebnik R."/>
            <person name="Lechner M."/>
            <person name="Bartels D."/>
            <person name="Buhrmester J."/>
            <person name="Choudhuri J.V."/>
            <person name="Ebensen T."/>
            <person name="Gaigalat L."/>
            <person name="Herrmann S."/>
            <person name="Khachane A.N."/>
            <person name="Larisch C."/>
            <person name="Link S."/>
            <person name="Linke B."/>
            <person name="Meyer F."/>
            <person name="Mormann S."/>
            <person name="Nakunst D."/>
            <person name="Rueckert C."/>
            <person name="Schneiker-Bekel S."/>
            <person name="Schulze K."/>
            <person name="Vorhoelter F.J."/>
            <person name="Yevsa T."/>
            <person name="Engle J.T."/>
            <person name="Goldman W.E."/>
            <person name="Puehler A."/>
            <person name="Goebel U.B."/>
            <person name="Goesmann A."/>
            <person name="Bloecker H."/>
            <person name="Kaiser O."/>
            <person name="Martinez-Arias R."/>
        </authorList>
    </citation>
    <scope>NUCLEOTIDE SEQUENCE [LARGE SCALE GENOMIC DNA]</scope>
    <source>
        <strain evidence="4">ATCC BAA-461 / DSM 12804 / CCUG 43448 / CIP 107267 / Se-1111R</strain>
    </source>
</reference>
<sequence>MSRYAIRSSLAALGFVMAATGLSGTALAAPDADSVRQEQGWHHGGKHGRHHMGMRLHDGFLIPGVGPLSKKQVEALKLDAKQQAAFDAAKQAQGELHKSMRDAGAKRHELLDSQLASGKLDPHALAARADQGRDQFREQAEQVRGKWLAAWDTLNDGQRQQVTDQVKARQARMKERFAKMQERRAGKSAPAAQTAPAN</sequence>
<dbReference type="EMBL" id="AM902716">
    <property type="protein sequence ID" value="CAP42887.1"/>
    <property type="molecule type" value="Genomic_DNA"/>
</dbReference>
<dbReference type="eggNOG" id="COG3678">
    <property type="taxonomic scope" value="Bacteria"/>
</dbReference>
<keyword evidence="2" id="KW-0732">Signal</keyword>
<feature type="compositionally biased region" description="Basic and acidic residues" evidence="1">
    <location>
        <begin position="172"/>
        <end position="185"/>
    </location>
</feature>
<dbReference type="AlphaFoldDB" id="A9INZ5"/>
<evidence type="ECO:0000313" key="3">
    <source>
        <dbReference type="EMBL" id="CAP42887.1"/>
    </source>
</evidence>
<proteinExistence type="predicted"/>
<feature type="chain" id="PRO_5002739803" evidence="2">
    <location>
        <begin position="29"/>
        <end position="198"/>
    </location>
</feature>
<evidence type="ECO:0000313" key="4">
    <source>
        <dbReference type="Proteomes" id="UP000001225"/>
    </source>
</evidence>
<organism evidence="3 4">
    <name type="scientific">Bordetella petrii (strain ATCC BAA-461 / DSM 12804 / CCUG 43448 / CIP 107267 / Se-1111R)</name>
    <dbReference type="NCBI Taxonomy" id="340100"/>
    <lineage>
        <taxon>Bacteria</taxon>
        <taxon>Pseudomonadati</taxon>
        <taxon>Pseudomonadota</taxon>
        <taxon>Betaproteobacteria</taxon>
        <taxon>Burkholderiales</taxon>
        <taxon>Alcaligenaceae</taxon>
        <taxon>Bordetella</taxon>
    </lineage>
</organism>
<keyword evidence="4" id="KW-1185">Reference proteome</keyword>
<dbReference type="STRING" id="94624.Bpet2545"/>
<dbReference type="KEGG" id="bpt:Bpet2545"/>
<protein>
    <submittedName>
        <fullName evidence="3">Secreted protein</fullName>
    </submittedName>
</protein>
<dbReference type="Proteomes" id="UP000001225">
    <property type="component" value="Chromosome"/>
</dbReference>
<accession>A9INZ5</accession>